<reference evidence="1 2" key="1">
    <citation type="submission" date="2013-08" db="EMBL/GenBank/DDBJ databases">
        <title>The genome sequence of Skermanella stibiiresistens.</title>
        <authorList>
            <person name="Zhu W."/>
            <person name="Wang G."/>
        </authorList>
    </citation>
    <scope>NUCLEOTIDE SEQUENCE [LARGE SCALE GENOMIC DNA]</scope>
    <source>
        <strain evidence="1 2">SB22</strain>
    </source>
</reference>
<keyword evidence="2" id="KW-1185">Reference proteome</keyword>
<sequence>MRSNGRRSAAGEADERAVWMAITMMMIQPGRVMLLLAPWALPEPL</sequence>
<comment type="caution">
    <text evidence="1">The sequence shown here is derived from an EMBL/GenBank/DDBJ whole genome shotgun (WGS) entry which is preliminary data.</text>
</comment>
<evidence type="ECO:0000313" key="2">
    <source>
        <dbReference type="Proteomes" id="UP000019486"/>
    </source>
</evidence>
<name>W9GRJ4_9PROT</name>
<dbReference type="STRING" id="1385369.N825_26245"/>
<proteinExistence type="predicted"/>
<dbReference type="AlphaFoldDB" id="W9GRJ4"/>
<organism evidence="1 2">
    <name type="scientific">Skermanella stibiiresistens SB22</name>
    <dbReference type="NCBI Taxonomy" id="1385369"/>
    <lineage>
        <taxon>Bacteria</taxon>
        <taxon>Pseudomonadati</taxon>
        <taxon>Pseudomonadota</taxon>
        <taxon>Alphaproteobacteria</taxon>
        <taxon>Rhodospirillales</taxon>
        <taxon>Azospirillaceae</taxon>
        <taxon>Skermanella</taxon>
    </lineage>
</organism>
<gene>
    <name evidence="1" type="ORF">N825_26245</name>
</gene>
<dbReference type="EMBL" id="AVFL01000045">
    <property type="protein sequence ID" value="EWY36379.1"/>
    <property type="molecule type" value="Genomic_DNA"/>
</dbReference>
<evidence type="ECO:0000313" key="1">
    <source>
        <dbReference type="EMBL" id="EWY36379.1"/>
    </source>
</evidence>
<dbReference type="Proteomes" id="UP000019486">
    <property type="component" value="Unassembled WGS sequence"/>
</dbReference>
<protein>
    <submittedName>
        <fullName evidence="1">Uncharacterized protein</fullName>
    </submittedName>
</protein>
<accession>W9GRJ4</accession>